<dbReference type="EMBL" id="JAKZGO010000006">
    <property type="protein sequence ID" value="MCH7413640.1"/>
    <property type="molecule type" value="Genomic_DNA"/>
</dbReference>
<name>A0ABS9VC62_9BACT</name>
<comment type="caution">
    <text evidence="1">The sequence shown here is derived from an EMBL/GenBank/DDBJ whole genome shotgun (WGS) entry which is preliminary data.</text>
</comment>
<dbReference type="Proteomes" id="UP001165430">
    <property type="component" value="Unassembled WGS sequence"/>
</dbReference>
<gene>
    <name evidence="1" type="ORF">MM213_09100</name>
</gene>
<dbReference type="RefSeq" id="WP_241411559.1">
    <property type="nucleotide sequence ID" value="NZ_JAKZGO010000006.1"/>
</dbReference>
<evidence type="ECO:0000313" key="1">
    <source>
        <dbReference type="EMBL" id="MCH7413640.1"/>
    </source>
</evidence>
<sequence length="176" mass="19769">MIFQLHLYAQEEADIFTAKNSVYVELGGNSLFYSLNYSRILHQHDRLKISGSAGFSFFKQSGGDQISGVSPYWSPLLPVEITAFWGRSCHHLEVGTGGTFYSSRTLEFNPDASSNFQENKSLEAIIPLRIGYRYQQPKGGFFFRVGYTPGFNLSFSSQNPVEFHPLWGGISLGKSF</sequence>
<protein>
    <recommendedName>
        <fullName evidence="3">Outer membrane protein beta-barrel domain-containing protein</fullName>
    </recommendedName>
</protein>
<keyword evidence="2" id="KW-1185">Reference proteome</keyword>
<evidence type="ECO:0008006" key="3">
    <source>
        <dbReference type="Google" id="ProtNLM"/>
    </source>
</evidence>
<proteinExistence type="predicted"/>
<evidence type="ECO:0000313" key="2">
    <source>
        <dbReference type="Proteomes" id="UP001165430"/>
    </source>
</evidence>
<reference evidence="1" key="1">
    <citation type="submission" date="2022-03" db="EMBL/GenBank/DDBJ databases">
        <title>De novo assembled genomes of Belliella spp. (Cyclobacteriaceae) strains.</title>
        <authorList>
            <person name="Szabo A."/>
            <person name="Korponai K."/>
            <person name="Felfoldi T."/>
        </authorList>
    </citation>
    <scope>NUCLEOTIDE SEQUENCE</scope>
    <source>
        <strain evidence="1">DSM 111903</strain>
    </source>
</reference>
<organism evidence="1 2">
    <name type="scientific">Belliella alkalica</name>
    <dbReference type="NCBI Taxonomy" id="1730871"/>
    <lineage>
        <taxon>Bacteria</taxon>
        <taxon>Pseudomonadati</taxon>
        <taxon>Bacteroidota</taxon>
        <taxon>Cytophagia</taxon>
        <taxon>Cytophagales</taxon>
        <taxon>Cyclobacteriaceae</taxon>
        <taxon>Belliella</taxon>
    </lineage>
</organism>
<accession>A0ABS9VC62</accession>